<evidence type="ECO:0000313" key="2">
    <source>
        <dbReference type="EMBL" id="KIH57051.1"/>
    </source>
</evidence>
<reference evidence="2 3" key="1">
    <citation type="submission" date="2013-12" db="EMBL/GenBank/DDBJ databases">
        <title>Draft genome of the parsitic nematode Ancylostoma duodenale.</title>
        <authorList>
            <person name="Mitreva M."/>
        </authorList>
    </citation>
    <scope>NUCLEOTIDE SEQUENCE [LARGE SCALE GENOMIC DNA]</scope>
    <source>
        <strain evidence="2 3">Zhejiang</strain>
    </source>
</reference>
<keyword evidence="3" id="KW-1185">Reference proteome</keyword>
<evidence type="ECO:0000256" key="1">
    <source>
        <dbReference type="SAM" id="MobiDB-lite"/>
    </source>
</evidence>
<gene>
    <name evidence="2" type="ORF">ANCDUO_12761</name>
</gene>
<name>A0A0C2GIZ1_9BILA</name>
<dbReference type="Proteomes" id="UP000054047">
    <property type="component" value="Unassembled WGS sequence"/>
</dbReference>
<feature type="compositionally biased region" description="Basic and acidic residues" evidence="1">
    <location>
        <begin position="109"/>
        <end position="119"/>
    </location>
</feature>
<dbReference type="AlphaFoldDB" id="A0A0C2GIZ1"/>
<dbReference type="EMBL" id="KN734905">
    <property type="protein sequence ID" value="KIH57051.1"/>
    <property type="molecule type" value="Genomic_DNA"/>
</dbReference>
<protein>
    <submittedName>
        <fullName evidence="2">Uncharacterized protein</fullName>
    </submittedName>
</protein>
<organism evidence="2 3">
    <name type="scientific">Ancylostoma duodenale</name>
    <dbReference type="NCBI Taxonomy" id="51022"/>
    <lineage>
        <taxon>Eukaryota</taxon>
        <taxon>Metazoa</taxon>
        <taxon>Ecdysozoa</taxon>
        <taxon>Nematoda</taxon>
        <taxon>Chromadorea</taxon>
        <taxon>Rhabditida</taxon>
        <taxon>Rhabditina</taxon>
        <taxon>Rhabditomorpha</taxon>
        <taxon>Strongyloidea</taxon>
        <taxon>Ancylostomatidae</taxon>
        <taxon>Ancylostomatinae</taxon>
        <taxon>Ancylostoma</taxon>
    </lineage>
</organism>
<evidence type="ECO:0000313" key="3">
    <source>
        <dbReference type="Proteomes" id="UP000054047"/>
    </source>
</evidence>
<proteinExistence type="predicted"/>
<feature type="region of interest" description="Disordered" evidence="1">
    <location>
        <begin position="109"/>
        <end position="129"/>
    </location>
</feature>
<sequence>MRARGFDNRVLTRGQKYCLQVFAIDNRFGWLVERSAQEGLFSQIKVEAVNSMSLIKGRGGRRGGGVNDSFGGTDNSTYYYYADRGGRGSRGRGGGGRSCETGGSFGGREHNYGNWRDGRNGGGDGWQGRRRSGGYTGFSTGSFGVMGDADSINRSDTQSPEALAAEVPLATADDLRYEARETVQSFERNSCSDFHKLNVRASVAL</sequence>
<accession>A0A0C2GIZ1</accession>